<keyword evidence="2" id="KW-0812">Transmembrane</keyword>
<feature type="transmembrane region" description="Helical" evidence="2">
    <location>
        <begin position="273"/>
        <end position="295"/>
    </location>
</feature>
<evidence type="ECO:0000259" key="4">
    <source>
        <dbReference type="Pfam" id="PF23585"/>
    </source>
</evidence>
<evidence type="ECO:0000313" key="6">
    <source>
        <dbReference type="Proteomes" id="UP000653565"/>
    </source>
</evidence>
<name>A0A8H4MD63_9EURO</name>
<feature type="compositionally biased region" description="Polar residues" evidence="1">
    <location>
        <begin position="43"/>
        <end position="59"/>
    </location>
</feature>
<dbReference type="Pfam" id="PF23585">
    <property type="entry name" value="DUF7137"/>
    <property type="match status" value="1"/>
</dbReference>
<organism evidence="5 6">
    <name type="scientific">Aspergillus fumigatiaffinis</name>
    <dbReference type="NCBI Taxonomy" id="340414"/>
    <lineage>
        <taxon>Eukaryota</taxon>
        <taxon>Fungi</taxon>
        <taxon>Dikarya</taxon>
        <taxon>Ascomycota</taxon>
        <taxon>Pezizomycotina</taxon>
        <taxon>Eurotiomycetes</taxon>
        <taxon>Eurotiomycetidae</taxon>
        <taxon>Eurotiales</taxon>
        <taxon>Aspergillaceae</taxon>
        <taxon>Aspergillus</taxon>
        <taxon>Aspergillus subgen. Fumigati</taxon>
    </lineage>
</organism>
<accession>A0A8H4MD63</accession>
<dbReference type="AlphaFoldDB" id="A0A8H4MD63"/>
<feature type="region of interest" description="Disordered" evidence="1">
    <location>
        <begin position="43"/>
        <end position="130"/>
    </location>
</feature>
<comment type="caution">
    <text evidence="5">The sequence shown here is derived from an EMBL/GenBank/DDBJ whole genome shotgun (WGS) entry which is preliminary data.</text>
</comment>
<keyword evidence="3" id="KW-0732">Signal</keyword>
<evidence type="ECO:0000256" key="3">
    <source>
        <dbReference type="SAM" id="SignalP"/>
    </source>
</evidence>
<feature type="chain" id="PRO_5034541961" description="DUF7137 domain-containing protein" evidence="3">
    <location>
        <begin position="23"/>
        <end position="297"/>
    </location>
</feature>
<dbReference type="Proteomes" id="UP000653565">
    <property type="component" value="Unassembled WGS sequence"/>
</dbReference>
<keyword evidence="6" id="KW-1185">Reference proteome</keyword>
<keyword evidence="2" id="KW-1133">Transmembrane helix</keyword>
<proteinExistence type="predicted"/>
<gene>
    <name evidence="5" type="ORF">CNMCM6805_006371</name>
</gene>
<dbReference type="PANTHER" id="PTHR42028:SF1">
    <property type="entry name" value="YALI0E30657P"/>
    <property type="match status" value="1"/>
</dbReference>
<sequence length="297" mass="31272">MQSLNFLSFLSLLLLLGTISSAWPWPQDGLNLAHGEIAARADTTASDESTADSNASKTDSASETNTANDSTATDSSSGTETGTGTAKETGTQTESGTTTETATDKSSKNSKTKTSTKTTSIDARLPAGGTSMMIPTAGATTYYKIGDYVTFAWNYTSLLVTPSAVNVLATCTMNSATYTLTSNMTVEETGKVVWDTGKYQANATVPLLTATYTLYVVDVDKDIGDTASPGHLGSQNGYLFGMYSPQAYTPLNEFNCATCNGALSDIERQALKFAFGMVMITIASFTWFAGDFGVFSA</sequence>
<feature type="compositionally biased region" description="Low complexity" evidence="1">
    <location>
        <begin position="61"/>
        <end position="101"/>
    </location>
</feature>
<feature type="domain" description="DUF7137" evidence="4">
    <location>
        <begin position="125"/>
        <end position="258"/>
    </location>
</feature>
<evidence type="ECO:0000256" key="1">
    <source>
        <dbReference type="SAM" id="MobiDB-lite"/>
    </source>
</evidence>
<feature type="signal peptide" evidence="3">
    <location>
        <begin position="1"/>
        <end position="22"/>
    </location>
</feature>
<dbReference type="PANTHER" id="PTHR42028">
    <property type="entry name" value="CHROMOSOME 1, WHOLE GENOME SHOTGUN SEQUENCE"/>
    <property type="match status" value="1"/>
</dbReference>
<dbReference type="InterPro" id="IPR055561">
    <property type="entry name" value="DUF7137"/>
</dbReference>
<evidence type="ECO:0000256" key="2">
    <source>
        <dbReference type="SAM" id="Phobius"/>
    </source>
</evidence>
<reference evidence="5" key="1">
    <citation type="journal article" date="2020" name="bioRxiv">
        <title>Genomic and phenotypic heterogeneity of clinical isolates of the human pathogens Aspergillus fumigatus, Aspergillus lentulus and Aspergillus fumigatiaffinis.</title>
        <authorList>
            <person name="dos Santos R.A.C."/>
            <person name="Steenwyk J.L."/>
            <person name="Rivero-Menendez O."/>
            <person name="Mead M.E."/>
            <person name="Silva L.P."/>
            <person name="Bastos R.W."/>
            <person name="Alastruey-Izquierdo A."/>
            <person name="Goldman G.H."/>
            <person name="Rokas A."/>
        </authorList>
    </citation>
    <scope>NUCLEOTIDE SEQUENCE</scope>
    <source>
        <strain evidence="5">CNM-CM6805</strain>
    </source>
</reference>
<keyword evidence="2" id="KW-0472">Membrane</keyword>
<protein>
    <recommendedName>
        <fullName evidence="4">DUF7137 domain-containing protein</fullName>
    </recommendedName>
</protein>
<reference evidence="5" key="2">
    <citation type="submission" date="2020-04" db="EMBL/GenBank/DDBJ databases">
        <authorList>
            <person name="Santos R.A.C."/>
            <person name="Steenwyk J.L."/>
            <person name="Rivero-Menendez O."/>
            <person name="Mead M.E."/>
            <person name="Silva L.P."/>
            <person name="Bastos R.W."/>
            <person name="Alastruey-Izquierdo A."/>
            <person name="Goldman G.H."/>
            <person name="Rokas A."/>
        </authorList>
    </citation>
    <scope>NUCLEOTIDE SEQUENCE</scope>
    <source>
        <strain evidence="5">CNM-CM6805</strain>
    </source>
</reference>
<dbReference type="EMBL" id="JAAAPX010000039">
    <property type="protein sequence ID" value="KAF4238331.1"/>
    <property type="molecule type" value="Genomic_DNA"/>
</dbReference>
<evidence type="ECO:0000313" key="5">
    <source>
        <dbReference type="EMBL" id="KAF4238331.1"/>
    </source>
</evidence>